<proteinExistence type="predicted"/>
<accession>A0A0H3ZRE8</accession>
<dbReference type="AlphaFoldDB" id="A0A0H3ZRE8"/>
<name>A0A0H3ZRE8_VIBSP</name>
<evidence type="ECO:0000313" key="1">
    <source>
        <dbReference type="EMBL" id="AKN36464.1"/>
    </source>
</evidence>
<dbReference type="EMBL" id="KP795491">
    <property type="protein sequence ID" value="AKN36464.1"/>
    <property type="molecule type" value="Genomic_DNA"/>
</dbReference>
<protein>
    <submittedName>
        <fullName evidence="1">Phage protein</fullName>
    </submittedName>
</protein>
<sequence>MTIKAIQVQRDLEGYWTHPDFPDLGENATWDEFKAHFTAQGLSLDVVWFENDAPEALVDAFFEDGETNIASWEPSKPMDEAFLLSIHDTEEGPLCLWAVPMEQNSGSSGIQAASKAAETPD</sequence>
<dbReference type="RefSeq" id="WP_371729020.1">
    <property type="nucleotide sequence ID" value="NZ_JBGONR010000050.1"/>
</dbReference>
<reference evidence="1" key="1">
    <citation type="journal article" date="2015" name="MBio">
        <title>Eco-Evolutionary Dynamics of Episomes among Ecologically Cohesive Bacterial Populations.</title>
        <authorList>
            <person name="Xue H."/>
            <person name="Cordero O.X."/>
            <person name="Camas F.M."/>
            <person name="Trimble W."/>
            <person name="Meyer F."/>
            <person name="Guglielmini J."/>
            <person name="Rocha E.P."/>
            <person name="Polz M.F."/>
        </authorList>
    </citation>
    <scope>NUCLEOTIDE SEQUENCE</scope>
    <source>
        <strain evidence="1">FF_308</strain>
    </source>
</reference>
<organism evidence="1">
    <name type="scientific">Vibrio splendidus</name>
    <dbReference type="NCBI Taxonomy" id="29497"/>
    <lineage>
        <taxon>Bacteria</taxon>
        <taxon>Pseudomonadati</taxon>
        <taxon>Pseudomonadota</taxon>
        <taxon>Gammaproteobacteria</taxon>
        <taxon>Vibrionales</taxon>
        <taxon>Vibrionaceae</taxon>
        <taxon>Vibrio</taxon>
    </lineage>
</organism>